<organism evidence="3 4">
    <name type="scientific">Arenimonas metalli CF5-1</name>
    <dbReference type="NCBI Taxonomy" id="1384056"/>
    <lineage>
        <taxon>Bacteria</taxon>
        <taxon>Pseudomonadati</taxon>
        <taxon>Pseudomonadota</taxon>
        <taxon>Gammaproteobacteria</taxon>
        <taxon>Lysobacterales</taxon>
        <taxon>Lysobacteraceae</taxon>
        <taxon>Arenimonas</taxon>
    </lineage>
</organism>
<dbReference type="Gene3D" id="1.20.58.520">
    <property type="entry name" value="Amidohydrolase"/>
    <property type="match status" value="1"/>
</dbReference>
<feature type="signal peptide" evidence="1">
    <location>
        <begin position="1"/>
        <end position="40"/>
    </location>
</feature>
<dbReference type="Pfam" id="PF01979">
    <property type="entry name" value="Amidohydro_1"/>
    <property type="match status" value="1"/>
</dbReference>
<dbReference type="PANTHER" id="PTHR43135:SF3">
    <property type="entry name" value="ALPHA-D-RIBOSE 1-METHYLPHOSPHONATE 5-TRIPHOSPHATE DIPHOSPHATASE"/>
    <property type="match status" value="1"/>
</dbReference>
<accession>A0A091BQT7</accession>
<dbReference type="Gene3D" id="2.30.40.10">
    <property type="entry name" value="Urease, subunit C, domain 1"/>
    <property type="match status" value="2"/>
</dbReference>
<evidence type="ECO:0000313" key="4">
    <source>
        <dbReference type="Proteomes" id="UP000029393"/>
    </source>
</evidence>
<comment type="caution">
    <text evidence="3">The sequence shown here is derived from an EMBL/GenBank/DDBJ whole genome shotgun (WGS) entry which is preliminary data.</text>
</comment>
<sequence length="547" mass="60457">MTHGRMPGFSLRAPATASPGHAMTRLLFILALFAASPVFAAIPAAPDRTEGEGPYPQLILRGATVITGTGAPAYGPVDIVIEGDRIREVRIVGSANTPIDPKGRPVLKAGGREIDLAGQFVMPGIVDLHGHIGGEEQGVDAEYVYKLWLGHGITSVRDPGCGNGIDWCVSEQKRSERNAITAPRLFPYAFFGQGRETPITTPEQGRQWVRDMKARGALGMKCFGFRPDILEAVFDELKKQGMGSACHHAQLDVARVNVLTTARWGLTTMEHWYGLPEALFEGQTVQQYPAGYNYLDEQDRFGEAGKLWAQASEKGSDRYEAVMKELLALDFTLDPTFNIYAASRDLMRARRADWHEDYTHPALWDFFTPNRGNHGSFFFDWGSEEEVAWRDNYRRWMAFVNDYKNRGGRVTVGSDSGYIYKTYGFGTIEELEMLREAGFHPLEVIRAATLSGAEVLKADDRLGSVEAGKLADLVVLPENPLANLKVLYGNGHLRLGEDGRLRRVGGVRYTIKGGLVFDAPALLADVRRKVAGEKARRGIERLAQPGE</sequence>
<dbReference type="InterPro" id="IPR011059">
    <property type="entry name" value="Metal-dep_hydrolase_composite"/>
</dbReference>
<protein>
    <recommendedName>
        <fullName evidence="2">Amidohydrolase-related domain-containing protein</fullName>
    </recommendedName>
</protein>
<evidence type="ECO:0000259" key="2">
    <source>
        <dbReference type="Pfam" id="PF01979"/>
    </source>
</evidence>
<feature type="domain" description="Amidohydrolase-related" evidence="2">
    <location>
        <begin position="401"/>
        <end position="483"/>
    </location>
</feature>
<dbReference type="AlphaFoldDB" id="A0A091BQT7"/>
<dbReference type="InterPro" id="IPR051781">
    <property type="entry name" value="Metallo-dep_Hydrolase"/>
</dbReference>
<dbReference type="SUPFAM" id="SSF51338">
    <property type="entry name" value="Composite domain of metallo-dependent hydrolases"/>
    <property type="match status" value="1"/>
</dbReference>
<dbReference type="Gene3D" id="3.20.20.140">
    <property type="entry name" value="Metal-dependent hydrolases"/>
    <property type="match status" value="1"/>
</dbReference>
<evidence type="ECO:0000313" key="3">
    <source>
        <dbReference type="EMBL" id="KFN46690.1"/>
    </source>
</evidence>
<feature type="chain" id="PRO_5001871493" description="Amidohydrolase-related domain-containing protein" evidence="1">
    <location>
        <begin position="41"/>
        <end position="547"/>
    </location>
</feature>
<dbReference type="SUPFAM" id="SSF51556">
    <property type="entry name" value="Metallo-dependent hydrolases"/>
    <property type="match status" value="1"/>
</dbReference>
<dbReference type="eggNOG" id="COG1228">
    <property type="taxonomic scope" value="Bacteria"/>
</dbReference>
<dbReference type="STRING" id="1384056.N787_09825"/>
<keyword evidence="4" id="KW-1185">Reference proteome</keyword>
<evidence type="ECO:0000256" key="1">
    <source>
        <dbReference type="SAM" id="SignalP"/>
    </source>
</evidence>
<dbReference type="PANTHER" id="PTHR43135">
    <property type="entry name" value="ALPHA-D-RIBOSE 1-METHYLPHOSPHONATE 5-TRIPHOSPHATE DIPHOSPHATASE"/>
    <property type="match status" value="1"/>
</dbReference>
<proteinExistence type="predicted"/>
<reference evidence="3 4" key="1">
    <citation type="submission" date="2013-09" db="EMBL/GenBank/DDBJ databases">
        <title>Genome sequencing of Arenimonas metalli.</title>
        <authorList>
            <person name="Chen F."/>
            <person name="Wang G."/>
        </authorList>
    </citation>
    <scope>NUCLEOTIDE SEQUENCE [LARGE SCALE GENOMIC DNA]</scope>
    <source>
        <strain evidence="3 4">CF5-1</strain>
    </source>
</reference>
<dbReference type="Gene3D" id="3.30.110.90">
    <property type="entry name" value="Amidohydrolase"/>
    <property type="match status" value="1"/>
</dbReference>
<dbReference type="EMBL" id="AVCK01000014">
    <property type="protein sequence ID" value="KFN46690.1"/>
    <property type="molecule type" value="Genomic_DNA"/>
</dbReference>
<gene>
    <name evidence="3" type="ORF">N787_09825</name>
</gene>
<dbReference type="InterPro" id="IPR032466">
    <property type="entry name" value="Metal_Hydrolase"/>
</dbReference>
<dbReference type="Proteomes" id="UP000029393">
    <property type="component" value="Unassembled WGS sequence"/>
</dbReference>
<name>A0A091BQT7_9GAMM</name>
<dbReference type="GO" id="GO:0016810">
    <property type="term" value="F:hydrolase activity, acting on carbon-nitrogen (but not peptide) bonds"/>
    <property type="evidence" value="ECO:0007669"/>
    <property type="project" value="InterPro"/>
</dbReference>
<dbReference type="PATRIC" id="fig|1384056.3.peg.1187"/>
<keyword evidence="1" id="KW-0732">Signal</keyword>
<dbReference type="InterPro" id="IPR006680">
    <property type="entry name" value="Amidohydro-rel"/>
</dbReference>